<accession>A0A6N8F356</accession>
<reference evidence="1 2" key="1">
    <citation type="submission" date="2019-11" db="EMBL/GenBank/DDBJ databases">
        <title>P. haliotis isolates from Z. marina roots.</title>
        <authorList>
            <person name="Cohen M."/>
            <person name="Jospin G."/>
            <person name="Eisen J.A."/>
            <person name="Coil D.A."/>
        </authorList>
    </citation>
    <scope>NUCLEOTIDE SEQUENCE [LARGE SCALE GENOMIC DNA]</scope>
    <source>
        <strain evidence="1 2">UCD-MCMsp1aY</strain>
    </source>
</reference>
<sequence>MAIHPPTILCGPFLRLVDKHQANIWFVADGLHDYQLEVMALSNKVDIQQALDFVQLGEKCFAYLINIRPMAEHWALSTEHSYTILNNIPTAKPSSDVLGHFKVNETISSVIQGFLS</sequence>
<dbReference type="Proteomes" id="UP000439994">
    <property type="component" value="Unassembled WGS sequence"/>
</dbReference>
<organism evidence="1 2">
    <name type="scientific">Psychrosphaera haliotis</name>
    <dbReference type="NCBI Taxonomy" id="555083"/>
    <lineage>
        <taxon>Bacteria</taxon>
        <taxon>Pseudomonadati</taxon>
        <taxon>Pseudomonadota</taxon>
        <taxon>Gammaproteobacteria</taxon>
        <taxon>Alteromonadales</taxon>
        <taxon>Pseudoalteromonadaceae</taxon>
        <taxon>Psychrosphaera</taxon>
    </lineage>
</organism>
<gene>
    <name evidence="1" type="ORF">GNP35_00150</name>
</gene>
<evidence type="ECO:0000313" key="2">
    <source>
        <dbReference type="Proteomes" id="UP000439994"/>
    </source>
</evidence>
<dbReference type="EMBL" id="WOCD01000001">
    <property type="protein sequence ID" value="MUH71045.1"/>
    <property type="molecule type" value="Genomic_DNA"/>
</dbReference>
<proteinExistence type="predicted"/>
<keyword evidence="2" id="KW-1185">Reference proteome</keyword>
<dbReference type="AlphaFoldDB" id="A0A6N8F356"/>
<name>A0A6N8F356_9GAMM</name>
<protein>
    <submittedName>
        <fullName evidence="1">Uncharacterized protein</fullName>
    </submittedName>
</protein>
<comment type="caution">
    <text evidence="1">The sequence shown here is derived from an EMBL/GenBank/DDBJ whole genome shotgun (WGS) entry which is preliminary data.</text>
</comment>
<dbReference type="RefSeq" id="WP_155693433.1">
    <property type="nucleotide sequence ID" value="NZ_WOCD01000001.1"/>
</dbReference>
<evidence type="ECO:0000313" key="1">
    <source>
        <dbReference type="EMBL" id="MUH71045.1"/>
    </source>
</evidence>